<protein>
    <submittedName>
        <fullName evidence="1">Uncharacterized protein</fullName>
    </submittedName>
</protein>
<dbReference type="Proteomes" id="UP000182367">
    <property type="component" value="Unassembled WGS sequence"/>
</dbReference>
<organism evidence="1 2">
    <name type="scientific">Flavobacterium glycines</name>
    <dbReference type="NCBI Taxonomy" id="551990"/>
    <lineage>
        <taxon>Bacteria</taxon>
        <taxon>Pseudomonadati</taxon>
        <taxon>Bacteroidota</taxon>
        <taxon>Flavobacteriia</taxon>
        <taxon>Flavobacteriales</taxon>
        <taxon>Flavobacteriaceae</taxon>
        <taxon>Flavobacterium</taxon>
    </lineage>
</organism>
<gene>
    <name evidence="1" type="ORF">SAMN05192550_1841</name>
</gene>
<name>A0A1G8SKF3_9FLAO</name>
<dbReference type="EMBL" id="FNEO01000002">
    <property type="protein sequence ID" value="SDJ29643.1"/>
    <property type="molecule type" value="Genomic_DNA"/>
</dbReference>
<reference evidence="1 2" key="1">
    <citation type="submission" date="2016-10" db="EMBL/GenBank/DDBJ databases">
        <authorList>
            <person name="Varghese N."/>
            <person name="Submissions S."/>
        </authorList>
    </citation>
    <scope>NUCLEOTIDE SEQUENCE [LARGE SCALE GENOMIC DNA]</scope>
    <source>
        <strain evidence="1 2">Gm-149</strain>
    </source>
</reference>
<proteinExistence type="predicted"/>
<evidence type="ECO:0000313" key="1">
    <source>
        <dbReference type="EMBL" id="SDJ29643.1"/>
    </source>
</evidence>
<keyword evidence="2" id="KW-1185">Reference proteome</keyword>
<accession>A0A1G8SKF3</accession>
<comment type="caution">
    <text evidence="1">The sequence shown here is derived from an EMBL/GenBank/DDBJ whole genome shotgun (WGS) entry which is preliminary data.</text>
</comment>
<evidence type="ECO:0000313" key="2">
    <source>
        <dbReference type="Proteomes" id="UP000182367"/>
    </source>
</evidence>
<sequence length="31" mass="3470">MLLNSGGIFYLGLKVRPCYNKYSGEADFQAN</sequence>